<keyword evidence="3" id="KW-0175">Coiled coil</keyword>
<protein>
    <recommendedName>
        <fullName evidence="5">CAP-Gly domain-containing protein</fullName>
    </recommendedName>
</protein>
<evidence type="ECO:0000259" key="5">
    <source>
        <dbReference type="PROSITE" id="PS50245"/>
    </source>
</evidence>
<feature type="region of interest" description="Disordered" evidence="4">
    <location>
        <begin position="1"/>
        <end position="29"/>
    </location>
</feature>
<dbReference type="SUPFAM" id="SSF81901">
    <property type="entry name" value="HCP-like"/>
    <property type="match status" value="2"/>
</dbReference>
<dbReference type="SMART" id="SM01052">
    <property type="entry name" value="CAP_GLY"/>
    <property type="match status" value="1"/>
</dbReference>
<dbReference type="OrthoDB" id="2130750at2759"/>
<evidence type="ECO:0000313" key="6">
    <source>
        <dbReference type="EMBL" id="OBZ90319.1"/>
    </source>
</evidence>
<dbReference type="SUPFAM" id="SSF74924">
    <property type="entry name" value="Cap-Gly domain"/>
    <property type="match status" value="1"/>
</dbReference>
<feature type="domain" description="CAP-Gly" evidence="5">
    <location>
        <begin position="572"/>
        <end position="615"/>
    </location>
</feature>
<feature type="compositionally biased region" description="Low complexity" evidence="4">
    <location>
        <begin position="683"/>
        <end position="704"/>
    </location>
</feature>
<feature type="region of interest" description="Disordered" evidence="4">
    <location>
        <begin position="666"/>
        <end position="748"/>
    </location>
</feature>
<feature type="compositionally biased region" description="Polar residues" evidence="4">
    <location>
        <begin position="638"/>
        <end position="648"/>
    </location>
</feature>
<dbReference type="Gene3D" id="1.25.40.10">
    <property type="entry name" value="Tetratricopeptide repeat domain"/>
    <property type="match status" value="2"/>
</dbReference>
<dbReference type="Proteomes" id="UP000093000">
    <property type="component" value="Unassembled WGS sequence"/>
</dbReference>
<dbReference type="Pfam" id="PF08238">
    <property type="entry name" value="Sel1"/>
    <property type="match status" value="7"/>
</dbReference>
<evidence type="ECO:0000256" key="1">
    <source>
        <dbReference type="ARBA" id="ARBA00038101"/>
    </source>
</evidence>
<feature type="compositionally biased region" description="Low complexity" evidence="4">
    <location>
        <begin position="666"/>
        <end position="676"/>
    </location>
</feature>
<dbReference type="PROSITE" id="PS00845">
    <property type="entry name" value="CAP_GLY_1"/>
    <property type="match status" value="1"/>
</dbReference>
<sequence length="1597" mass="181148">MGATSSKVTHHTGKKRLLRRKTASSSNDVLPPLTATDIHEFTQSNQKMSIPLRVWVAQCKLYSFLNAADINNNMAEEGLRELLSLKRHKEAWYSLGCYYYDQRNYSKAYNYFYKLRKQNSFAQYRLALMIYHQQVPVSNRNKVLKYITLSAKQNNPYAQYILGFYHQHGILVKRSEEVAKMWYKRSADQGFAEAQTAMANILINENHISSSNNKEALNWLAKAKLQENANALIRLGTLHEVGQLLPKDQAVSISFYRRAIKAPFTPPHVAALAHHLIGTHYLEGTCGLQQNNQLALEHLTSAADLGHAPSMRTLGHMYAKGIGGVERDMTKAHGFFEQAIFQGELQSIIAVDHLSEHETHHRILAHYQKAASSGSLSAQLCLATILQQIGQHEAAFNWFQKAAKNMDAKTYSVLDANSSFVSQRLAARLMVARYRYNGWDGIVAKEPQKAFEEFCMLLPTAGIAVSHTTLPTPTRRLTRKSSLDLRKRKTIAEDVPPVPRASKSTKARSRSFVSTEPAPVHFTMPNTPRSSINAPSKSTGNKSPHRQSQSPTIGDRVAVDSMGIVGTLRFLGEAEFKEGYWAGIQLDIVGSGKNDGSVKGIRYFSCPPQTGLFVLASKITPLDSDSDSVRSLSPPVQAPQSTNSANKLSLITNGSRAARYVGMTATQLTQQQQQQPAKRKTRTPSLSVRSSTSSIQTPITSPVSVNPSSTRSNFRRSQSMVQSPTPTHYNRGIPSPAMTPTSHSVHDNPDDYYTMLSSDEMLMNETPIPDHMAMSKSITTHEDAPNNGHTSGESPHERLERVLGEAISQAPDETVMRLQQLQLRVEVLEAENKFLKLENTQNKTAEQILERSLVLNKKGNGEEELFTLEGHKAVVEELKEKHAAEIKTIATQQQETSQAIQRLETRVQELEAEQQQLITERDKSLFDISTIRKEKSVVEHRVHELENKIAEAEAATAAAQAGEKLLLEKTKALQQQLSAAASAANDYNPQQYFQPGSAEENQDFMERQMKLEMEMEEVHEKMSSLRDAARAKDMFLTALTEQVEQHRNAVEEKERELRRVKADAERHIREKERLLEELKEIETKWLAHQDCASKEAFDKIKKELAAVKESYAKESALVKELEKTVDELKLAGMESIELYESSVEMNRVDREAINASLADERRKVASLELEREDLRKAGLDAIEAYESTIEEMKKERTLQLEEHAMKREAMQSTIDTLKQEIDQLMKNVETEEKHNIVKDVWENERKRLTEQIEMLEREKANHEAFKSEAEAWKEQSKETEKLLKEKTKLEEQLGRLQADFDEQLAARTKYLDEIRAAVESQKKTEGELRRLTEAKDKLERELTDKSTNASAVVNEKQHQLEIETFQSEVEKLKAQNAMLLKQKEQAEQSQQNNIQYQQLVASLKAENSKLQESHKQTEMELLKLMEEVEKLHQQASQDDSTKLILKDESLSEDDKIAQIVQQHQKKMEQLAIEHATELRKVKESSESTEKESKRQVALLNRDISELESLIESKIFKEADLEEALESERKQVKKLMQEIQDLKEDTKLRESLSSSFKKEQTKKEVNHQESDLYCEICEVPGHDLISCKAVSVTKESEL</sequence>
<dbReference type="InterPro" id="IPR019734">
    <property type="entry name" value="TPR_rpt"/>
</dbReference>
<dbReference type="Pfam" id="PF01302">
    <property type="entry name" value="CAP_GLY"/>
    <property type="match status" value="1"/>
</dbReference>
<evidence type="ECO:0000256" key="2">
    <source>
        <dbReference type="PROSITE-ProRule" id="PRU00339"/>
    </source>
</evidence>
<dbReference type="PANTHER" id="PTHR11102:SF160">
    <property type="entry name" value="ERAD-ASSOCIATED E3 UBIQUITIN-PROTEIN LIGASE COMPONENT HRD3"/>
    <property type="match status" value="1"/>
</dbReference>
<evidence type="ECO:0000256" key="4">
    <source>
        <dbReference type="SAM" id="MobiDB-lite"/>
    </source>
</evidence>
<keyword evidence="2" id="KW-0802">TPR repeat</keyword>
<feature type="compositionally biased region" description="Polar residues" evidence="4">
    <location>
        <begin position="524"/>
        <end position="552"/>
    </location>
</feature>
<dbReference type="InParanoid" id="A0A1C7NN75"/>
<feature type="region of interest" description="Disordered" evidence="4">
    <location>
        <begin position="472"/>
        <end position="555"/>
    </location>
</feature>
<feature type="coiled-coil region" evidence="3">
    <location>
        <begin position="875"/>
        <end position="962"/>
    </location>
</feature>
<dbReference type="InterPro" id="IPR006597">
    <property type="entry name" value="Sel1-like"/>
</dbReference>
<dbReference type="InterPro" id="IPR050767">
    <property type="entry name" value="Sel1_AlgK"/>
</dbReference>
<feature type="compositionally biased region" description="Basic residues" evidence="4">
    <location>
        <begin position="8"/>
        <end position="22"/>
    </location>
</feature>
<dbReference type="PROSITE" id="PS50245">
    <property type="entry name" value="CAP_GLY_2"/>
    <property type="match status" value="1"/>
</dbReference>
<evidence type="ECO:0000313" key="7">
    <source>
        <dbReference type="Proteomes" id="UP000093000"/>
    </source>
</evidence>
<keyword evidence="7" id="KW-1185">Reference proteome</keyword>
<name>A0A1C7NN75_9FUNG</name>
<organism evidence="6 7">
    <name type="scientific">Choanephora cucurbitarum</name>
    <dbReference type="NCBI Taxonomy" id="101091"/>
    <lineage>
        <taxon>Eukaryota</taxon>
        <taxon>Fungi</taxon>
        <taxon>Fungi incertae sedis</taxon>
        <taxon>Mucoromycota</taxon>
        <taxon>Mucoromycotina</taxon>
        <taxon>Mucoromycetes</taxon>
        <taxon>Mucorales</taxon>
        <taxon>Mucorineae</taxon>
        <taxon>Choanephoraceae</taxon>
        <taxon>Choanephoroideae</taxon>
        <taxon>Choanephora</taxon>
    </lineage>
</organism>
<feature type="coiled-coil region" evidence="3">
    <location>
        <begin position="1001"/>
        <end position="1434"/>
    </location>
</feature>
<feature type="region of interest" description="Disordered" evidence="4">
    <location>
        <begin position="624"/>
        <end position="648"/>
    </location>
</feature>
<comment type="similarity">
    <text evidence="1">Belongs to the sel-1 family.</text>
</comment>
<feature type="compositionally biased region" description="Polar residues" evidence="4">
    <location>
        <begin position="705"/>
        <end position="728"/>
    </location>
</feature>
<proteinExistence type="inferred from homology"/>
<dbReference type="PROSITE" id="PS50005">
    <property type="entry name" value="TPR"/>
    <property type="match status" value="1"/>
</dbReference>
<feature type="coiled-coil region" evidence="3">
    <location>
        <begin position="1460"/>
        <end position="1544"/>
    </location>
</feature>
<feature type="repeat" description="TPR" evidence="2">
    <location>
        <begin position="89"/>
        <end position="122"/>
    </location>
</feature>
<gene>
    <name evidence="6" type="ORF">A0J61_01632</name>
</gene>
<comment type="caution">
    <text evidence="6">The sequence shown here is derived from an EMBL/GenBank/DDBJ whole genome shotgun (WGS) entry which is preliminary data.</text>
</comment>
<dbReference type="EMBL" id="LUGH01000054">
    <property type="protein sequence ID" value="OBZ90319.1"/>
    <property type="molecule type" value="Genomic_DNA"/>
</dbReference>
<accession>A0A1C7NN75</accession>
<dbReference type="PANTHER" id="PTHR11102">
    <property type="entry name" value="SEL-1-LIKE PROTEIN"/>
    <property type="match status" value="1"/>
</dbReference>
<dbReference type="SMART" id="SM00671">
    <property type="entry name" value="SEL1"/>
    <property type="match status" value="8"/>
</dbReference>
<dbReference type="InterPro" id="IPR036859">
    <property type="entry name" value="CAP-Gly_dom_sf"/>
</dbReference>
<dbReference type="InterPro" id="IPR011990">
    <property type="entry name" value="TPR-like_helical_dom_sf"/>
</dbReference>
<dbReference type="STRING" id="101091.A0A1C7NN75"/>
<dbReference type="InterPro" id="IPR000938">
    <property type="entry name" value="CAP-Gly_domain"/>
</dbReference>
<evidence type="ECO:0000256" key="3">
    <source>
        <dbReference type="SAM" id="Coils"/>
    </source>
</evidence>
<reference evidence="6 7" key="1">
    <citation type="submission" date="2016-03" db="EMBL/GenBank/DDBJ databases">
        <title>Choanephora cucurbitarum.</title>
        <authorList>
            <person name="Min B."/>
            <person name="Park H."/>
            <person name="Park J.-H."/>
            <person name="Shin H.-D."/>
            <person name="Choi I.-G."/>
        </authorList>
    </citation>
    <scope>NUCLEOTIDE SEQUENCE [LARGE SCALE GENOMIC DNA]</scope>
    <source>
        <strain evidence="6 7">KUS-F28377</strain>
    </source>
</reference>
<dbReference type="Gene3D" id="2.30.30.190">
    <property type="entry name" value="CAP Gly-rich-like domain"/>
    <property type="match status" value="1"/>
</dbReference>